<name>A0A5Q5BKU5_MYCSS</name>
<accession>A0A5Q5BKU5</accession>
<dbReference type="AlphaFoldDB" id="A0A5Q5BKU5"/>
<reference evidence="1" key="1">
    <citation type="submission" date="2006-06" db="EMBL/GenBank/DDBJ databases">
        <title>Complete sequence of chromosome of Mycobacterium sp. MCS.</title>
        <authorList>
            <consortium name="US DOE Joint Genome Institute"/>
            <person name="Copeland A."/>
            <person name="Lucas S."/>
            <person name="Lapidus A."/>
            <person name="Barry K."/>
            <person name="Detter J.C."/>
            <person name="Glavina del Rio T."/>
            <person name="Hammon N."/>
            <person name="Israni S."/>
            <person name="Dalin E."/>
            <person name="Tice H."/>
            <person name="Pitluck S."/>
            <person name="Martinez M."/>
            <person name="Schmutz J."/>
            <person name="Larimer F."/>
            <person name="Land M."/>
            <person name="Hauser L."/>
            <person name="Kyrpides N."/>
            <person name="Kim E."/>
            <person name="Miller C.D."/>
            <person name="Hughes J.E."/>
            <person name="Anderson A.J."/>
            <person name="Sims R.C."/>
            <person name="Richardson P."/>
        </authorList>
    </citation>
    <scope>NUCLEOTIDE SEQUENCE [LARGE SCALE GENOMIC DNA]</scope>
    <source>
        <strain evidence="1">MCS</strain>
    </source>
</reference>
<organism evidence="1">
    <name type="scientific">Mycobacterium sp. (strain MCS)</name>
    <dbReference type="NCBI Taxonomy" id="164756"/>
    <lineage>
        <taxon>Bacteria</taxon>
        <taxon>Bacillati</taxon>
        <taxon>Actinomycetota</taxon>
        <taxon>Actinomycetes</taxon>
        <taxon>Mycobacteriales</taxon>
        <taxon>Mycobacteriaceae</taxon>
        <taxon>Mycobacterium</taxon>
    </lineage>
</organism>
<gene>
    <name evidence="1" type="ordered locus">Mmcs_2909</name>
</gene>
<sequence length="106" mass="11422">MAVEADQVAAFLGRPEDAAILATAEQAIPIVTTMVKAYIRGNGFDWEPNDELEAVIVTASARMVSNPGGLPVDTAAGPFTQSLRGAFQGWTLAELFVLNRYRRRAV</sequence>
<proteinExistence type="predicted"/>
<evidence type="ECO:0000313" key="1">
    <source>
        <dbReference type="EMBL" id="ABG09016.1"/>
    </source>
</evidence>
<dbReference type="EMBL" id="CP000384">
    <property type="protein sequence ID" value="ABG09016.1"/>
    <property type="molecule type" value="Genomic_DNA"/>
</dbReference>
<protein>
    <recommendedName>
        <fullName evidence="2">Phage gp6-like head-tail connector protein</fullName>
    </recommendedName>
</protein>
<evidence type="ECO:0008006" key="2">
    <source>
        <dbReference type="Google" id="ProtNLM"/>
    </source>
</evidence>
<dbReference type="KEGG" id="mmc:Mmcs_2909"/>